<dbReference type="OMA" id="YLEDTHW"/>
<dbReference type="Gene3D" id="3.30.70.100">
    <property type="match status" value="1"/>
</dbReference>
<dbReference type="SUPFAM" id="SSF54909">
    <property type="entry name" value="Dimeric alpha+beta barrel"/>
    <property type="match status" value="1"/>
</dbReference>
<dbReference type="PROSITE" id="PS51725">
    <property type="entry name" value="ABM"/>
    <property type="match status" value="1"/>
</dbReference>
<dbReference type="Proteomes" id="UP000002009">
    <property type="component" value="Chromosome 5"/>
</dbReference>
<evidence type="ECO:0000259" key="1">
    <source>
        <dbReference type="PROSITE" id="PS51725"/>
    </source>
</evidence>
<dbReference type="AlphaFoldDB" id="C1E5U1"/>
<feature type="domain" description="ABM" evidence="1">
    <location>
        <begin position="5"/>
        <end position="99"/>
    </location>
</feature>
<dbReference type="OrthoDB" id="543730at2759"/>
<evidence type="ECO:0000313" key="2">
    <source>
        <dbReference type="EMBL" id="ACO63693.1"/>
    </source>
</evidence>
<dbReference type="GeneID" id="8243342"/>
<organism evidence="2 3">
    <name type="scientific">Micromonas commoda (strain RCC299 / NOUM17 / CCMP2709)</name>
    <name type="common">Picoplanktonic green alga</name>
    <dbReference type="NCBI Taxonomy" id="296587"/>
    <lineage>
        <taxon>Eukaryota</taxon>
        <taxon>Viridiplantae</taxon>
        <taxon>Chlorophyta</taxon>
        <taxon>Mamiellophyceae</taxon>
        <taxon>Mamiellales</taxon>
        <taxon>Mamiellaceae</taxon>
        <taxon>Micromonas</taxon>
    </lineage>
</organism>
<accession>C1E5U1</accession>
<name>C1E5U1_MICCC</name>
<protein>
    <recommendedName>
        <fullName evidence="1">ABM domain-containing protein</fullName>
    </recommendedName>
</protein>
<dbReference type="InParanoid" id="C1E5U1"/>
<reference evidence="2 3" key="1">
    <citation type="journal article" date="2009" name="Science">
        <title>Green evolution and dynamic adaptations revealed by genomes of the marine picoeukaryotes Micromonas.</title>
        <authorList>
            <person name="Worden A.Z."/>
            <person name="Lee J.H."/>
            <person name="Mock T."/>
            <person name="Rouze P."/>
            <person name="Simmons M.P."/>
            <person name="Aerts A.L."/>
            <person name="Allen A.E."/>
            <person name="Cuvelier M.L."/>
            <person name="Derelle E."/>
            <person name="Everett M.V."/>
            <person name="Foulon E."/>
            <person name="Grimwood J."/>
            <person name="Gundlach H."/>
            <person name="Henrissat B."/>
            <person name="Napoli C."/>
            <person name="McDonald S.M."/>
            <person name="Parker M.S."/>
            <person name="Rombauts S."/>
            <person name="Salamov A."/>
            <person name="Von Dassow P."/>
            <person name="Badger J.H."/>
            <person name="Coutinho P.M."/>
            <person name="Demir E."/>
            <person name="Dubchak I."/>
            <person name="Gentemann C."/>
            <person name="Eikrem W."/>
            <person name="Gready J.E."/>
            <person name="John U."/>
            <person name="Lanier W."/>
            <person name="Lindquist E.A."/>
            <person name="Lucas S."/>
            <person name="Mayer K.F."/>
            <person name="Moreau H."/>
            <person name="Not F."/>
            <person name="Otillar R."/>
            <person name="Panaud O."/>
            <person name="Pangilinan J."/>
            <person name="Paulsen I."/>
            <person name="Piegu B."/>
            <person name="Poliakov A."/>
            <person name="Robbens S."/>
            <person name="Schmutz J."/>
            <person name="Toulza E."/>
            <person name="Wyss T."/>
            <person name="Zelensky A."/>
            <person name="Zhou K."/>
            <person name="Armbrust E.V."/>
            <person name="Bhattacharya D."/>
            <person name="Goodenough U.W."/>
            <person name="Van de Peer Y."/>
            <person name="Grigoriev I.V."/>
        </authorList>
    </citation>
    <scope>NUCLEOTIDE SEQUENCE [LARGE SCALE GENOMIC DNA]</scope>
    <source>
        <strain evidence="3">RCC299 / NOUM17</strain>
    </source>
</reference>
<dbReference type="PANTHER" id="PTHR40624">
    <property type="entry name" value="BIOSYNTHESIS MONOOXYGENASE, PUTATIVE (AFU_ORTHOLOGUE AFUA_1G12025)-RELATED"/>
    <property type="match status" value="1"/>
</dbReference>
<proteinExistence type="predicted"/>
<dbReference type="Pfam" id="PF03992">
    <property type="entry name" value="ABM"/>
    <property type="match status" value="1"/>
</dbReference>
<gene>
    <name evidence="2" type="ORF">MICPUN_58435</name>
</gene>
<evidence type="ECO:0000313" key="3">
    <source>
        <dbReference type="Proteomes" id="UP000002009"/>
    </source>
</evidence>
<dbReference type="EMBL" id="CP001326">
    <property type="protein sequence ID" value="ACO63693.1"/>
    <property type="molecule type" value="Genomic_DNA"/>
</dbReference>
<dbReference type="InterPro" id="IPR011008">
    <property type="entry name" value="Dimeric_a/b-barrel"/>
</dbReference>
<dbReference type="RefSeq" id="XP_002502435.1">
    <property type="nucleotide sequence ID" value="XM_002502389.1"/>
</dbReference>
<dbReference type="KEGG" id="mis:MICPUN_58435"/>
<keyword evidence="3" id="KW-1185">Reference proteome</keyword>
<sequence>MSGVFCLYIRVKLKTDAIAEFLERWGKLASHVRANEPETLSYELCRSDQNEDEFMIVERYPSRAQLEDPHQTSEEFKAFKEWWTSSGVVLEKSGMSCVETGVGYMSK</sequence>
<dbReference type="InterPro" id="IPR007138">
    <property type="entry name" value="ABM_dom"/>
</dbReference>
<dbReference type="PANTHER" id="PTHR40624:SF1">
    <property type="entry name" value="BIOSYNTHESIS MONOOXYGENASE, PUTATIVE (AFU_ORTHOLOGUE AFUA_1G12025)-RELATED"/>
    <property type="match status" value="1"/>
</dbReference>